<accession>A0A183TP56</accession>
<keyword evidence="4" id="KW-1185">Reference proteome</keyword>
<keyword evidence="1" id="KW-0479">Metal-binding</keyword>
<protein>
    <submittedName>
        <fullName evidence="5">C2H2-type domain-containing protein</fullName>
    </submittedName>
</protein>
<dbReference type="Proteomes" id="UP000275846">
    <property type="component" value="Unassembled WGS sequence"/>
</dbReference>
<feature type="domain" description="C2H2-type" evidence="2">
    <location>
        <begin position="52"/>
        <end position="79"/>
    </location>
</feature>
<gene>
    <name evidence="3" type="ORF">SSLN_LOCUS18254</name>
</gene>
<keyword evidence="1" id="KW-0863">Zinc-finger</keyword>
<name>A0A183TP56_SCHSO</name>
<organism evidence="5">
    <name type="scientific">Schistocephalus solidus</name>
    <name type="common">Tapeworm</name>
    <dbReference type="NCBI Taxonomy" id="70667"/>
    <lineage>
        <taxon>Eukaryota</taxon>
        <taxon>Metazoa</taxon>
        <taxon>Spiralia</taxon>
        <taxon>Lophotrochozoa</taxon>
        <taxon>Platyhelminthes</taxon>
        <taxon>Cestoda</taxon>
        <taxon>Eucestoda</taxon>
        <taxon>Diphyllobothriidea</taxon>
        <taxon>Diphyllobothriidae</taxon>
        <taxon>Schistocephalus</taxon>
    </lineage>
</organism>
<dbReference type="SUPFAM" id="SSF57667">
    <property type="entry name" value="beta-beta-alpha zinc fingers"/>
    <property type="match status" value="1"/>
</dbReference>
<dbReference type="PROSITE" id="PS50157">
    <property type="entry name" value="ZINC_FINGER_C2H2_2"/>
    <property type="match status" value="1"/>
</dbReference>
<evidence type="ECO:0000313" key="4">
    <source>
        <dbReference type="Proteomes" id="UP000275846"/>
    </source>
</evidence>
<dbReference type="PROSITE" id="PS00028">
    <property type="entry name" value="ZINC_FINGER_C2H2_1"/>
    <property type="match status" value="1"/>
</dbReference>
<dbReference type="WBParaSite" id="SSLN_0001893701-mRNA-1">
    <property type="protein sequence ID" value="SSLN_0001893701-mRNA-1"/>
    <property type="gene ID" value="SSLN_0001893701"/>
</dbReference>
<dbReference type="AlphaFoldDB" id="A0A183TP56"/>
<proteinExistence type="predicted"/>
<evidence type="ECO:0000256" key="1">
    <source>
        <dbReference type="PROSITE-ProRule" id="PRU00042"/>
    </source>
</evidence>
<keyword evidence="1" id="KW-0862">Zinc</keyword>
<evidence type="ECO:0000313" key="5">
    <source>
        <dbReference type="WBParaSite" id="SSLN_0001893701-mRNA-1"/>
    </source>
</evidence>
<reference evidence="5" key="1">
    <citation type="submission" date="2016-06" db="UniProtKB">
        <authorList>
            <consortium name="WormBaseParasite"/>
        </authorList>
    </citation>
    <scope>IDENTIFICATION</scope>
</reference>
<sequence length="87" mass="9467">MSLFSHMRIHDSGIHHKANNTDSLRTPYTPAILTATATTTTMNDISPACPEFFCPHCTRNFNSPIGLIGHLRIHQTKAGVQVPGAPT</sequence>
<dbReference type="InterPro" id="IPR036236">
    <property type="entry name" value="Znf_C2H2_sf"/>
</dbReference>
<dbReference type="GO" id="GO:0008270">
    <property type="term" value="F:zinc ion binding"/>
    <property type="evidence" value="ECO:0007669"/>
    <property type="project" value="UniProtKB-KW"/>
</dbReference>
<dbReference type="EMBL" id="UYSU01044005">
    <property type="protein sequence ID" value="VDM04640.1"/>
    <property type="molecule type" value="Genomic_DNA"/>
</dbReference>
<dbReference type="OrthoDB" id="6321283at2759"/>
<reference evidence="3 4" key="2">
    <citation type="submission" date="2018-11" db="EMBL/GenBank/DDBJ databases">
        <authorList>
            <consortium name="Pathogen Informatics"/>
        </authorList>
    </citation>
    <scope>NUCLEOTIDE SEQUENCE [LARGE SCALE GENOMIC DNA]</scope>
    <source>
        <strain evidence="3 4">NST_G2</strain>
    </source>
</reference>
<evidence type="ECO:0000313" key="3">
    <source>
        <dbReference type="EMBL" id="VDM04640.1"/>
    </source>
</evidence>
<dbReference type="InterPro" id="IPR013087">
    <property type="entry name" value="Znf_C2H2_type"/>
</dbReference>
<evidence type="ECO:0000259" key="2">
    <source>
        <dbReference type="PROSITE" id="PS50157"/>
    </source>
</evidence>